<feature type="transmembrane region" description="Helical" evidence="1">
    <location>
        <begin position="41"/>
        <end position="65"/>
    </location>
</feature>
<keyword evidence="1" id="KW-1133">Transmembrane helix</keyword>
<dbReference type="AlphaFoldDB" id="A0A1B8XZ66"/>
<keyword evidence="1" id="KW-0472">Membrane</keyword>
<sequence length="142" mass="16339">MNPRMDEASSWGAITPLQFICADGILWLFLVWAYFRNSDELTLPVFLFLFLVKMGGVLVSCWGLFPNSSPGIAPEPFWVISVEQGEQKATDRYRPSCHVKLLEPLSYQQQFLPYSIWGACWYRLGARRLKSEICVFITFCSK</sequence>
<accession>A0A1B8XZ66</accession>
<reference evidence="2" key="2">
    <citation type="journal article" date="2010" name="Science">
        <title>The genome of the Western clawed frog Xenopus tropicalis.</title>
        <authorList>
            <person name="Hellsten U."/>
            <person name="Harland R.M."/>
            <person name="Gilchrist M.J."/>
            <person name="Hendrix D."/>
            <person name="Jurka J."/>
            <person name="Kapitonov V."/>
            <person name="Ovcharenko I."/>
            <person name="Putnam N.H."/>
            <person name="Shu S."/>
            <person name="Taher L."/>
            <person name="Blitz I.L."/>
            <person name="Blumberg B."/>
            <person name="Dichmann D.S."/>
            <person name="Dubchak I."/>
            <person name="Amaya E."/>
            <person name="Detter J.C."/>
            <person name="Fletcher R."/>
            <person name="Gerhard D.S."/>
            <person name="Goodstein D."/>
            <person name="Graves T."/>
            <person name="Grigoriev I.V."/>
            <person name="Grimwood J."/>
            <person name="Kawashima T."/>
            <person name="Lindquist E."/>
            <person name="Lucas S.M."/>
            <person name="Mead P.E."/>
            <person name="Mitros T."/>
            <person name="Ogino H."/>
            <person name="Ohta Y."/>
            <person name="Poliakov A.V."/>
            <person name="Pollet N."/>
            <person name="Robert J."/>
            <person name="Salamov A."/>
            <person name="Sater A.K."/>
            <person name="Schmutz J."/>
            <person name="Terry A."/>
            <person name="Vize P.D."/>
            <person name="Warren W.C."/>
            <person name="Wells D."/>
            <person name="Wills A."/>
            <person name="Wilson R.K."/>
            <person name="Zimmerman L.B."/>
            <person name="Zorn A.M."/>
            <person name="Grainger R."/>
            <person name="Grammer T."/>
            <person name="Khokha M.K."/>
            <person name="Richardson P.M."/>
            <person name="Rokhsar D.S."/>
        </authorList>
    </citation>
    <scope>NUCLEOTIDE SEQUENCE [LARGE SCALE GENOMIC DNA]</scope>
    <source>
        <strain evidence="2">Nigerian</strain>
    </source>
</reference>
<proteinExistence type="predicted"/>
<dbReference type="EMBL" id="KV460695">
    <property type="protein sequence ID" value="OCA15976.1"/>
    <property type="molecule type" value="Genomic_DNA"/>
</dbReference>
<keyword evidence="1" id="KW-0812">Transmembrane</keyword>
<reference evidence="2" key="1">
    <citation type="submission" date="2009-11" db="EMBL/GenBank/DDBJ databases">
        <authorList>
            <consortium name="US DOE Joint Genome Institute (JGI-PGF)"/>
            <person name="Ottilar R."/>
            <person name="Schmutz J."/>
            <person name="Salamov A."/>
            <person name="Cheng J.F."/>
            <person name="Lucas S."/>
            <person name="Pitluck S."/>
            <person name="Gundlach H."/>
            <person name="Guo Y."/>
            <person name="Haberer G."/>
            <person name="Nasrallah J."/>
            <person name="Mayer K.F.X."/>
            <person name="van de Peer Y."/>
            <person name="Weigel D."/>
            <person name="Grigoriev I.V."/>
        </authorList>
    </citation>
    <scope>NUCLEOTIDE SEQUENCE</scope>
    <source>
        <strain evidence="2">Nigerian</strain>
    </source>
</reference>
<evidence type="ECO:0000313" key="2">
    <source>
        <dbReference type="EMBL" id="OCA15976.1"/>
    </source>
</evidence>
<gene>
    <name evidence="2" type="ORF">XENTR_v90028891mg</name>
</gene>
<protein>
    <submittedName>
        <fullName evidence="2">Uncharacterized protein</fullName>
    </submittedName>
</protein>
<evidence type="ECO:0000256" key="1">
    <source>
        <dbReference type="SAM" id="Phobius"/>
    </source>
</evidence>
<organism evidence="2">
    <name type="scientific">Xenopus tropicalis</name>
    <name type="common">Western clawed frog</name>
    <name type="synonym">Silurana tropicalis</name>
    <dbReference type="NCBI Taxonomy" id="8364"/>
    <lineage>
        <taxon>Eukaryota</taxon>
        <taxon>Metazoa</taxon>
        <taxon>Chordata</taxon>
        <taxon>Craniata</taxon>
        <taxon>Vertebrata</taxon>
        <taxon>Euteleostomi</taxon>
        <taxon>Amphibia</taxon>
        <taxon>Batrachia</taxon>
        <taxon>Anura</taxon>
        <taxon>Pipoidea</taxon>
        <taxon>Pipidae</taxon>
        <taxon>Xenopodinae</taxon>
        <taxon>Xenopus</taxon>
        <taxon>Silurana</taxon>
    </lineage>
</organism>
<feature type="transmembrane region" description="Helical" evidence="1">
    <location>
        <begin position="12"/>
        <end position="35"/>
    </location>
</feature>
<name>A0A1B8XZ66_XENTR</name>
<reference evidence="2" key="3">
    <citation type="submission" date="2016-05" db="EMBL/GenBank/DDBJ databases">
        <title>WGS assembly of Xenopus tropicalis.</title>
        <authorList>
            <person name="Sessions A."/>
            <person name="Jenkins J."/>
            <person name="Mitros T."/>
            <person name="Lyons J.T."/>
            <person name="Dichmann D.S."/>
            <person name="Robert J."/>
            <person name="Harland R.M."/>
            <person name="Rokhsar D.S."/>
        </authorList>
    </citation>
    <scope>NUCLEOTIDE SEQUENCE</scope>
    <source>
        <strain evidence="2">Nigerian</strain>
    </source>
</reference>